<accession>A0A0G1PIF7</accession>
<feature type="compositionally biased region" description="Basic and acidic residues" evidence="1">
    <location>
        <begin position="7"/>
        <end position="22"/>
    </location>
</feature>
<name>A0A0G1PIF7_9BACT</name>
<dbReference type="AlphaFoldDB" id="A0A0G1PIF7"/>
<comment type="caution">
    <text evidence="2">The sequence shown here is derived from an EMBL/GenBank/DDBJ whole genome shotgun (WGS) entry which is preliminary data.</text>
</comment>
<evidence type="ECO:0000313" key="3">
    <source>
        <dbReference type="Proteomes" id="UP000034794"/>
    </source>
</evidence>
<dbReference type="Proteomes" id="UP000034794">
    <property type="component" value="Unassembled WGS sequence"/>
</dbReference>
<evidence type="ECO:0000313" key="2">
    <source>
        <dbReference type="EMBL" id="KKU32497.1"/>
    </source>
</evidence>
<evidence type="ECO:0000256" key="1">
    <source>
        <dbReference type="SAM" id="MobiDB-lite"/>
    </source>
</evidence>
<dbReference type="EMBL" id="LCMI01000010">
    <property type="protein sequence ID" value="KKU32497.1"/>
    <property type="molecule type" value="Genomic_DNA"/>
</dbReference>
<protein>
    <submittedName>
        <fullName evidence="2">Uncharacterized protein</fullName>
    </submittedName>
</protein>
<sequence>MGAEADGGDRSGQEPAERDRNKPPLPRYTLDLFKEKIAVIDVGEDAQNKINLWWRQAADVQDWIERFQKATKLLTPATPEKQDANAALSGCPDLFDEINDKLRVLISRNTGFSARTLLIYPILSQFGRQSPEITQAEDLVATINSFDKKYWTRDNDQVIAVCEAINERGVADLEMIRLLVAQWSFQEFVESIPRQKLHHLFEGMEDQSLVDDLELEKMEIQTALAGHPWSGEKKEKFRRLHRRLRKAMDDLDAEEQVKRDFDEAFKYAVGDLGKTVSAIDILRNAEAAWDGFKRDSTLKAFWEYEQEKLGSS</sequence>
<organism evidence="2 3">
    <name type="scientific">Candidatus Collierbacteria bacterium GW2011_GWA2_46_26</name>
    <dbReference type="NCBI Taxonomy" id="1618381"/>
    <lineage>
        <taxon>Bacteria</taxon>
        <taxon>Candidatus Collieribacteriota</taxon>
    </lineage>
</organism>
<proteinExistence type="predicted"/>
<feature type="region of interest" description="Disordered" evidence="1">
    <location>
        <begin position="1"/>
        <end position="26"/>
    </location>
</feature>
<reference evidence="2 3" key="1">
    <citation type="journal article" date="2015" name="Nature">
        <title>rRNA introns, odd ribosomes, and small enigmatic genomes across a large radiation of phyla.</title>
        <authorList>
            <person name="Brown C.T."/>
            <person name="Hug L.A."/>
            <person name="Thomas B.C."/>
            <person name="Sharon I."/>
            <person name="Castelle C.J."/>
            <person name="Singh A."/>
            <person name="Wilkins M.J."/>
            <person name="Williams K.H."/>
            <person name="Banfield J.F."/>
        </authorList>
    </citation>
    <scope>NUCLEOTIDE SEQUENCE [LARGE SCALE GENOMIC DNA]</scope>
</reference>
<gene>
    <name evidence="2" type="ORF">UX47_C0010G0013</name>
</gene>